<reference evidence="2" key="1">
    <citation type="journal article" date="2014" name="Environ. Microbiol.">
        <title>Comparative genomics of the marine bacterial genus Glaciecola reveals the high degree of genomic diversity and genomic characteristic for cold adaptation.</title>
        <authorList>
            <person name="Qin Q.L."/>
            <person name="Xie B.B."/>
            <person name="Yu Y."/>
            <person name="Shu Y.L."/>
            <person name="Rong J.C."/>
            <person name="Zhang Y.J."/>
            <person name="Zhao D.L."/>
            <person name="Chen X.L."/>
            <person name="Zhang X.Y."/>
            <person name="Chen B."/>
            <person name="Zhou B.C."/>
            <person name="Zhang Y.Z."/>
        </authorList>
    </citation>
    <scope>NUCLEOTIDE SEQUENCE [LARGE SCALE GENOMIC DNA]</scope>
    <source>
        <strain evidence="2">ACAM 615</strain>
    </source>
</reference>
<dbReference type="EMBL" id="BAEQ01000026">
    <property type="protein sequence ID" value="GAC28605.1"/>
    <property type="molecule type" value="Genomic_DNA"/>
</dbReference>
<evidence type="ECO:0000313" key="2">
    <source>
        <dbReference type="Proteomes" id="UP000006251"/>
    </source>
</evidence>
<protein>
    <submittedName>
        <fullName evidence="1">Uncharacterized protein</fullName>
    </submittedName>
</protein>
<dbReference type="AlphaFoldDB" id="K6ZZ91"/>
<comment type="caution">
    <text evidence="1">The sequence shown here is derived from an EMBL/GenBank/DDBJ whole genome shotgun (WGS) entry which is preliminary data.</text>
</comment>
<dbReference type="STRING" id="1121922.GCA_000428905_00926"/>
<dbReference type="RefSeq" id="WP_006010888.1">
    <property type="nucleotide sequence ID" value="NZ_BAEQ01000026.1"/>
</dbReference>
<gene>
    <name evidence="1" type="ORF">GPAL_1742</name>
</gene>
<sequence length="347" mass="39772">MEAFALVVVILIIIVIASKLMNSDLSRIVKLGSDLLELDESTTKRFLHSLNASRAQRLLNSFDPQKGADSQKFIKFLVFYLLGSLRLNEFITLVLKIKKKGYDYKLSHDDFTYIAGHFKASDLEKFPFEKAKEYEDMVLSDRFTLMLGGAKLRSAADSLKNNNDDFSENDIGISDLKNETSITGIYRRERRLTFSETWQRVEWIIATKFNGKFHLINLDIVPDTELSANFYEKFFTLPKSDYFVFLSEEIVLTDDEEASLPETCTIRIFDPDKNIVFKSKVVPRYVDVDVNLIFMLSNSDSEFTKLLKILKSNISLVFEITDDENVLIRFELDGKRNASAAICSISS</sequence>
<dbReference type="Proteomes" id="UP000006251">
    <property type="component" value="Unassembled WGS sequence"/>
</dbReference>
<accession>K6ZZ91</accession>
<evidence type="ECO:0000313" key="1">
    <source>
        <dbReference type="EMBL" id="GAC28605.1"/>
    </source>
</evidence>
<proteinExistence type="predicted"/>
<organism evidence="1 2">
    <name type="scientific">Brumicola pallidula DSM 14239 = ACAM 615</name>
    <dbReference type="NCBI Taxonomy" id="1121922"/>
    <lineage>
        <taxon>Bacteria</taxon>
        <taxon>Pseudomonadati</taxon>
        <taxon>Pseudomonadota</taxon>
        <taxon>Gammaproteobacteria</taxon>
        <taxon>Alteromonadales</taxon>
        <taxon>Alteromonadaceae</taxon>
        <taxon>Brumicola</taxon>
    </lineage>
</organism>
<name>K6ZZ91_9ALTE</name>
<keyword evidence="2" id="KW-1185">Reference proteome</keyword>